<feature type="compositionally biased region" description="Basic and acidic residues" evidence="5">
    <location>
        <begin position="545"/>
        <end position="562"/>
    </location>
</feature>
<feature type="compositionally biased region" description="Basic and acidic residues" evidence="5">
    <location>
        <begin position="202"/>
        <end position="227"/>
    </location>
</feature>
<feature type="compositionally biased region" description="Basic and acidic residues" evidence="5">
    <location>
        <begin position="420"/>
        <end position="440"/>
    </location>
</feature>
<dbReference type="PANTHER" id="PTHR38563:SF1">
    <property type="entry name" value="FL(2)D-ASSOCIATED COMPLEX COMPONENT"/>
    <property type="match status" value="1"/>
</dbReference>
<feature type="compositionally biased region" description="Basic and acidic residues" evidence="5">
    <location>
        <begin position="509"/>
        <end position="532"/>
    </location>
</feature>
<keyword evidence="3 4" id="KW-0862">Zinc</keyword>
<dbReference type="InterPro" id="IPR036855">
    <property type="entry name" value="Znf_CCCH_sf"/>
</dbReference>
<dbReference type="OrthoDB" id="6022762at2759"/>
<evidence type="ECO:0000256" key="3">
    <source>
        <dbReference type="ARBA" id="ARBA00022833"/>
    </source>
</evidence>
<feature type="compositionally biased region" description="Basic and acidic residues" evidence="5">
    <location>
        <begin position="269"/>
        <end position="284"/>
    </location>
</feature>
<keyword evidence="1 4" id="KW-0479">Metal-binding</keyword>
<dbReference type="InterPro" id="IPR040427">
    <property type="entry name" value="Flacc"/>
</dbReference>
<dbReference type="PROSITE" id="PS50103">
    <property type="entry name" value="ZF_C3H1"/>
    <property type="match status" value="1"/>
</dbReference>
<protein>
    <submittedName>
        <fullName evidence="8">Zinc finger CCCH domain-containing protein 13-like</fullName>
    </submittedName>
</protein>
<feature type="compositionally biased region" description="Basic and acidic residues" evidence="5">
    <location>
        <begin position="1280"/>
        <end position="1292"/>
    </location>
</feature>
<feature type="zinc finger region" description="C3H1-type" evidence="4">
    <location>
        <begin position="61"/>
        <end position="89"/>
    </location>
</feature>
<feature type="compositionally biased region" description="Basic residues" evidence="5">
    <location>
        <begin position="389"/>
        <end position="399"/>
    </location>
</feature>
<feature type="compositionally biased region" description="Basic and acidic residues" evidence="5">
    <location>
        <begin position="321"/>
        <end position="358"/>
    </location>
</feature>
<feature type="compositionally biased region" description="Acidic residues" evidence="5">
    <location>
        <begin position="129"/>
        <end position="138"/>
    </location>
</feature>
<feature type="domain" description="C3H1-type" evidence="6">
    <location>
        <begin position="61"/>
        <end position="89"/>
    </location>
</feature>
<evidence type="ECO:0000313" key="7">
    <source>
        <dbReference type="Proteomes" id="UP000515163"/>
    </source>
</evidence>
<feature type="compositionally biased region" description="Low complexity" evidence="5">
    <location>
        <begin position="1329"/>
        <end position="1341"/>
    </location>
</feature>
<feature type="compositionally biased region" description="Basic and acidic residues" evidence="5">
    <location>
        <begin position="1015"/>
        <end position="1045"/>
    </location>
</feature>
<sequence length="1570" mass="179232">MSGPRITRKVTVEVSKKVTEVGSVPSSVVQPSSSSSSYNPRRSVFERLGPGAVDRSKTRESYPPDKCRNWLRDGRCPYGNNCKFLHGPYSDQKPRSKSVRSIVSSGSKDRHEDSDEKTQTYHSRSQDSIEYDEEDEEQEQIKKKKRHKSEEDLSDSATKKTTKSKKKHKEETDAEDEDRKAKRKRKTHKKRDSSPKSKHRSPKEDEKDWDTKASLLKDFEQQMKDAENWEDQGGELDYDRQLELERRRQDLQRQLALMDEEDAAASAEDTVHFKENEKEEEPKKVPIVHSRLHPEPSAGTPSDDGTVPQLTTTKKKKKKKLDSEGEGTKTKKKKEASPRKKDESKRKVVARSDEDVPVIKEISPNPEIVKKESTGYVGSSDDTELLEHHKTKKKVRKTSKSSGVRGREKHTPEPYPEASPPRERVEQPVRKRPEEEEYRRQGGLSPQLKPTREKRKSESDDLVTRRTEEGRSRKSRDTAEYYPSPDEHEDNRKVRSKVVGHARISLSNERQRAEEERSDGRAGRRETEERVTSRGPRSPSSPGHVKREDERYVYEDAAEEPKRKRPTRARSPVREPAREDAGYKKEGTDRDRGRHEDPHGRGPRTPPDNEDHFSPPPNQAEATRSNRFSEREKDLPRRERDMSRERGQPNDQGDPRYPDRGGRVHPDSDFERRRPRDEEVSRSRRQPLKPEEYPRGRPQDDDHPRYRGRDEDFPKDTRDVEFLRHREGREGRDDDFQRPKYREDKPEEYPPRSRARGERDEGEFVRGRGRDDRGDEGRGRPPPRDVQRRLHDELEGNERDLRDERGRARPEGYIDSRSRERPDDRARDPRYTPEHFRRPSPSQGPPRGRSPPHRYDDRRRIDDGYRGGPGSRDAPVGRGRGYADRGRGEYSSPYDSRGRAMDTRRRTPPLGPRSSFQDRDRGPPRGRDMPAGRGRGYADKTRPPPSGRYRDTGAPWERRADRDYRDHRKPFVEPGIRDRHPRDSSPPQQGFRDQRPWEERDRRGSPLRGGNIPPQERRPPFDAEHDVRGRPEPRERRSLEPRGPEGWEYGEDVNKRKRPRPTTAVSSRPGSPFESKKLREQSPADFNADPSLADIPAAPEEPIRTKKTAVTTKKIKKKKLGKKEGKTAKVGVVSDGSIEPTAGGVEEGKIIKVEKKQKKEKKMKGGKKKKKVVVAAVALGDTVTATAAVEEPGMAKQVAPETTKATAAPKLGKKRKQAVALEGEQPVENDAEKPKKKKKKKYQPEVVVQPWADLEEEDEVTMEEKKVQEDKETKEDDQDREDKPLTTEKSADEMFSDWSDGDSPLGDDNWIDENEQMSPSEKKIDDDVSSAPAAPAKSSPSSEDRGPSFDDVYDPISDDEFEAMYTQSDEEEEKKEQKGSNKGLGIEEVDWSSLGISLQPEKEKEPGSHLEKFTPGQVFSRIGISPNLAGQRLTQLVQEACAKNKTDTTNKQETGNELSIPEEGPKCIGAFVAAAAAKRREREALVGNLGPCRRALCARRDLSIRKQLGRSSKFDKVALFAASQSTPVGPPVDNELFQMSVALYNKDSTNTEISTRVIPSKVGSILLTQA</sequence>
<dbReference type="GO" id="GO:0008270">
    <property type="term" value="F:zinc ion binding"/>
    <property type="evidence" value="ECO:0007669"/>
    <property type="project" value="UniProtKB-KW"/>
</dbReference>
<dbReference type="RefSeq" id="XP_031555203.1">
    <property type="nucleotide sequence ID" value="XM_031699343.1"/>
</dbReference>
<feature type="compositionally biased region" description="Basic and acidic residues" evidence="5">
    <location>
        <begin position="896"/>
        <end position="905"/>
    </location>
</feature>
<dbReference type="GO" id="GO:0016556">
    <property type="term" value="P:mRNA modification"/>
    <property type="evidence" value="ECO:0007669"/>
    <property type="project" value="InterPro"/>
</dbReference>
<gene>
    <name evidence="8" type="primary">LOC116292095</name>
</gene>
<evidence type="ECO:0000256" key="4">
    <source>
        <dbReference type="PROSITE-ProRule" id="PRU00723"/>
    </source>
</evidence>
<feature type="compositionally biased region" description="Low complexity" evidence="5">
    <location>
        <begin position="22"/>
        <end position="37"/>
    </location>
</feature>
<feature type="region of interest" description="Disordered" evidence="5">
    <location>
        <begin position="255"/>
        <end position="1128"/>
    </location>
</feature>
<feature type="compositionally biased region" description="Basic and acidic residues" evidence="5">
    <location>
        <begin position="853"/>
        <end position="865"/>
    </location>
</feature>
<feature type="region of interest" description="Disordered" evidence="5">
    <location>
        <begin position="22"/>
        <end position="70"/>
    </location>
</feature>
<dbReference type="SUPFAM" id="SSF90229">
    <property type="entry name" value="CCCH zinc finger"/>
    <property type="match status" value="1"/>
</dbReference>
<feature type="compositionally biased region" description="Basic and acidic residues" evidence="5">
    <location>
        <begin position="455"/>
        <end position="493"/>
    </location>
</feature>
<feature type="compositionally biased region" description="Basic and acidic residues" evidence="5">
    <location>
        <begin position="992"/>
        <end position="1004"/>
    </location>
</feature>
<organism evidence="7 8">
    <name type="scientific">Actinia tenebrosa</name>
    <name type="common">Australian red waratah sea anemone</name>
    <dbReference type="NCBI Taxonomy" id="6105"/>
    <lineage>
        <taxon>Eukaryota</taxon>
        <taxon>Metazoa</taxon>
        <taxon>Cnidaria</taxon>
        <taxon>Anthozoa</taxon>
        <taxon>Hexacorallia</taxon>
        <taxon>Actiniaria</taxon>
        <taxon>Actiniidae</taxon>
        <taxon>Actinia</taxon>
    </lineage>
</organism>
<feature type="compositionally biased region" description="Low complexity" evidence="5">
    <location>
        <begin position="533"/>
        <end position="543"/>
    </location>
</feature>
<feature type="compositionally biased region" description="Acidic residues" evidence="5">
    <location>
        <begin position="1351"/>
        <end position="1373"/>
    </location>
</feature>
<feature type="compositionally biased region" description="Basic residues" evidence="5">
    <location>
        <begin position="181"/>
        <end position="201"/>
    </location>
</feature>
<evidence type="ECO:0000313" key="8">
    <source>
        <dbReference type="RefSeq" id="XP_031555203.1"/>
    </source>
</evidence>
<dbReference type="PANTHER" id="PTHR38563">
    <property type="entry name" value="FL(2)D-ASSOCIATED COMPLEX COMPONENT"/>
    <property type="match status" value="1"/>
</dbReference>
<accession>A0A6P8HJZ0</accession>
<feature type="compositionally biased region" description="Basic and acidic residues" evidence="5">
    <location>
        <begin position="627"/>
        <end position="837"/>
    </location>
</feature>
<feature type="region of interest" description="Disordered" evidence="5">
    <location>
        <begin position="1186"/>
        <end position="1386"/>
    </location>
</feature>
<keyword evidence="7" id="KW-1185">Reference proteome</keyword>
<evidence type="ECO:0000256" key="1">
    <source>
        <dbReference type="ARBA" id="ARBA00022723"/>
    </source>
</evidence>
<evidence type="ECO:0000259" key="6">
    <source>
        <dbReference type="PROSITE" id="PS50103"/>
    </source>
</evidence>
<name>A0A6P8HJZ0_ACTTE</name>
<dbReference type="Gene3D" id="4.10.1000.10">
    <property type="entry name" value="Zinc finger, CCCH-type"/>
    <property type="match status" value="1"/>
</dbReference>
<dbReference type="InterPro" id="IPR000571">
    <property type="entry name" value="Znf_CCCH"/>
</dbReference>
<feature type="compositionally biased region" description="Basic and acidic residues" evidence="5">
    <location>
        <begin position="54"/>
        <end position="70"/>
    </location>
</feature>
<proteinExistence type="predicted"/>
<dbReference type="SMART" id="SM00356">
    <property type="entry name" value="ZnF_C3H1"/>
    <property type="match status" value="1"/>
</dbReference>
<dbReference type="GeneID" id="116292095"/>
<dbReference type="Pfam" id="PF00642">
    <property type="entry name" value="zf-CCCH"/>
    <property type="match status" value="1"/>
</dbReference>
<dbReference type="KEGG" id="aten:116292095"/>
<dbReference type="Proteomes" id="UP000515163">
    <property type="component" value="Unplaced"/>
</dbReference>
<keyword evidence="2 4" id="KW-0863">Zinc-finger</keyword>
<feature type="compositionally biased region" description="Basic and acidic residues" evidence="5">
    <location>
        <begin position="572"/>
        <end position="600"/>
    </location>
</feature>
<dbReference type="FunCoup" id="A0A6P8HJZ0">
    <property type="interactions" value="2039"/>
</dbReference>
<feature type="region of interest" description="Disordered" evidence="5">
    <location>
        <begin position="85"/>
        <end position="235"/>
    </location>
</feature>
<dbReference type="GO" id="GO:0036396">
    <property type="term" value="C:RNA N6-methyladenosine methyltransferase complex"/>
    <property type="evidence" value="ECO:0007669"/>
    <property type="project" value="InterPro"/>
</dbReference>
<evidence type="ECO:0000256" key="2">
    <source>
        <dbReference type="ARBA" id="ARBA00022771"/>
    </source>
</evidence>
<feature type="compositionally biased region" description="Low complexity" evidence="5">
    <location>
        <begin position="1199"/>
        <end position="1210"/>
    </location>
</feature>
<dbReference type="InParanoid" id="A0A6P8HJZ0"/>
<feature type="compositionally biased region" description="Basic and acidic residues" evidence="5">
    <location>
        <begin position="107"/>
        <end position="127"/>
    </location>
</feature>
<feature type="compositionally biased region" description="Basic and acidic residues" evidence="5">
    <location>
        <begin position="1262"/>
        <end position="1274"/>
    </location>
</feature>
<reference evidence="8" key="1">
    <citation type="submission" date="2025-08" db="UniProtKB">
        <authorList>
            <consortium name="RefSeq"/>
        </authorList>
    </citation>
    <scope>IDENTIFICATION</scope>
    <source>
        <tissue evidence="8">Tentacle</tissue>
    </source>
</reference>
<evidence type="ECO:0000256" key="5">
    <source>
        <dbReference type="SAM" id="MobiDB-lite"/>
    </source>
</evidence>
<feature type="compositionally biased region" description="Basic and acidic residues" evidence="5">
    <location>
        <begin position="916"/>
        <end position="983"/>
    </location>
</feature>